<dbReference type="InterPro" id="IPR036465">
    <property type="entry name" value="vWFA_dom_sf"/>
</dbReference>
<proteinExistence type="predicted"/>
<feature type="domain" description="VWFA" evidence="3">
    <location>
        <begin position="303"/>
        <end position="472"/>
    </location>
</feature>
<feature type="signal peptide" evidence="2">
    <location>
        <begin position="1"/>
        <end position="26"/>
    </location>
</feature>
<dbReference type="InterPro" id="IPR002035">
    <property type="entry name" value="VWF_A"/>
</dbReference>
<feature type="transmembrane region" description="Helical" evidence="1">
    <location>
        <begin position="633"/>
        <end position="652"/>
    </location>
</feature>
<evidence type="ECO:0000256" key="2">
    <source>
        <dbReference type="SAM" id="SignalP"/>
    </source>
</evidence>
<keyword evidence="1" id="KW-0812">Transmembrane</keyword>
<accession>A0ABT3TH13</accession>
<name>A0ABT3TH13_9GAMM</name>
<dbReference type="Proteomes" id="UP001143362">
    <property type="component" value="Unassembled WGS sequence"/>
</dbReference>
<dbReference type="Pfam" id="PF08487">
    <property type="entry name" value="VIT"/>
    <property type="match status" value="1"/>
</dbReference>
<dbReference type="SUPFAM" id="SSF53300">
    <property type="entry name" value="vWA-like"/>
    <property type="match status" value="1"/>
</dbReference>
<keyword evidence="2" id="KW-0732">Signal</keyword>
<feature type="domain" description="VIT" evidence="4">
    <location>
        <begin position="33"/>
        <end position="161"/>
    </location>
</feature>
<dbReference type="PROSITE" id="PS50234">
    <property type="entry name" value="VWFA"/>
    <property type="match status" value="1"/>
</dbReference>
<dbReference type="EMBL" id="SHNN01000002">
    <property type="protein sequence ID" value="MCX2981573.1"/>
    <property type="molecule type" value="Genomic_DNA"/>
</dbReference>
<gene>
    <name evidence="5" type="ORF">EYC98_11940</name>
</gene>
<organism evidence="5 6">
    <name type="scientific">Candidatus Litorirhabdus singularis</name>
    <dbReference type="NCBI Taxonomy" id="2518993"/>
    <lineage>
        <taxon>Bacteria</taxon>
        <taxon>Pseudomonadati</taxon>
        <taxon>Pseudomonadota</taxon>
        <taxon>Gammaproteobacteria</taxon>
        <taxon>Cellvibrionales</taxon>
        <taxon>Halieaceae</taxon>
        <taxon>Candidatus Litorirhabdus</taxon>
    </lineage>
</organism>
<keyword evidence="1" id="KW-0472">Membrane</keyword>
<dbReference type="PANTHER" id="PTHR45737:SF6">
    <property type="entry name" value="VON WILLEBRAND FACTOR A DOMAIN-CONTAINING PROTEIN 5A"/>
    <property type="match status" value="1"/>
</dbReference>
<dbReference type="Gene3D" id="3.40.50.410">
    <property type="entry name" value="von Willebrand factor, type A domain"/>
    <property type="match status" value="1"/>
</dbReference>
<feature type="chain" id="PRO_5045642752" evidence="2">
    <location>
        <begin position="27"/>
        <end position="663"/>
    </location>
</feature>
<dbReference type="SMART" id="SM00327">
    <property type="entry name" value="VWA"/>
    <property type="match status" value="1"/>
</dbReference>
<evidence type="ECO:0000259" key="3">
    <source>
        <dbReference type="PROSITE" id="PS50234"/>
    </source>
</evidence>
<sequence length="663" mass="72484">MKTQNRFNGGLLLVTCLIALSAGAQALPDISRGELMLEITAGSYVPAPILDTAVSIKVSGVVARVQLQQRFRNQTEHWVEAVYAFPLPEDAAVNRLRMEVGNRVIHGTIAERADALQRYEKARSEGKKASLVEQHTPHLFRNRVANIAPGEEVLVELEYVQQVQWRRGSYSLRFPMTMTPRYVPAGVSAEVAAPEPAFVAAAQLTEGDSHKLRITVDIDMGVPLTAVSARFHPLALTRTGHRYHLSLAQGDTSLDRDLVLDWQPQLGSLPEALLLTGERNAQHYGLLMVLPPESPAPKQQQREIVFVIDTSGSMGGRSIAQARAALQQALSGLAEPHAFNIIEFNSSARQLFPKARPATPHNVAVASEFVRHLEAGGGTEMLGALELALPGIASEHIRQVVFITDGAVANTTQLIGFISENLAGSRLFTVGIGSAPNGWFMRKAAQFGRGSFTYIGDSAEVEPVLASLFEQLEQPQLTDIKVHWPQGVEAYPEQLPDLYAGEPLQLLVRFEAPLHDGVVVVTGQSSHGVWQRQLILGNNKDGTDIATLWARRKIAGLMDLGVLGASDEAVRSMVLPVALEHQLMSPYTSFVAIEERISRPMDAALKGARIPNLLPHGQQMAWPKTALGVLERLLWTGLIAMMIAILGARLWLKRRCTQGYSRQ</sequence>
<dbReference type="InterPro" id="IPR013694">
    <property type="entry name" value="VIT"/>
</dbReference>
<dbReference type="PROSITE" id="PS51468">
    <property type="entry name" value="VIT"/>
    <property type="match status" value="1"/>
</dbReference>
<dbReference type="InterPro" id="IPR022440">
    <property type="entry name" value="CHP03788"/>
</dbReference>
<dbReference type="Pfam" id="PF13768">
    <property type="entry name" value="VWA_3"/>
    <property type="match status" value="1"/>
</dbReference>
<comment type="caution">
    <text evidence="5">The sequence shown here is derived from an EMBL/GenBank/DDBJ whole genome shotgun (WGS) entry which is preliminary data.</text>
</comment>
<evidence type="ECO:0000259" key="4">
    <source>
        <dbReference type="PROSITE" id="PS51468"/>
    </source>
</evidence>
<evidence type="ECO:0000313" key="6">
    <source>
        <dbReference type="Proteomes" id="UP001143362"/>
    </source>
</evidence>
<keyword evidence="1" id="KW-1133">Transmembrane helix</keyword>
<keyword evidence="6" id="KW-1185">Reference proteome</keyword>
<reference evidence="5" key="1">
    <citation type="submission" date="2019-02" db="EMBL/GenBank/DDBJ databases">
        <authorList>
            <person name="Li S.-H."/>
        </authorList>
    </citation>
    <scope>NUCLEOTIDE SEQUENCE</scope>
    <source>
        <strain evidence="5">IMCC14734</strain>
    </source>
</reference>
<evidence type="ECO:0000313" key="5">
    <source>
        <dbReference type="EMBL" id="MCX2981573.1"/>
    </source>
</evidence>
<dbReference type="NCBIfam" id="TIGR03788">
    <property type="entry name" value="marine_srt_targ"/>
    <property type="match status" value="1"/>
</dbReference>
<protein>
    <submittedName>
        <fullName evidence="5">Marine proteobacterial sortase target protein</fullName>
    </submittedName>
</protein>
<evidence type="ECO:0000256" key="1">
    <source>
        <dbReference type="SAM" id="Phobius"/>
    </source>
</evidence>
<dbReference type="PANTHER" id="PTHR45737">
    <property type="entry name" value="VON WILLEBRAND FACTOR A DOMAIN-CONTAINING PROTEIN 5A"/>
    <property type="match status" value="1"/>
</dbReference>
<dbReference type="SMART" id="SM00609">
    <property type="entry name" value="VIT"/>
    <property type="match status" value="1"/>
</dbReference>